<keyword evidence="4" id="KW-1185">Reference proteome</keyword>
<protein>
    <submittedName>
        <fullName evidence="3">Alcohol dehydrogenase zinc-binding domain protein</fullName>
    </submittedName>
</protein>
<accession>D6TC72</accession>
<comment type="caution">
    <text evidence="3">The sequence shown here is derived from an EMBL/GenBank/DDBJ whole genome shotgun (WGS) entry which is preliminary data.</text>
</comment>
<evidence type="ECO:0000256" key="1">
    <source>
        <dbReference type="ARBA" id="ARBA00023002"/>
    </source>
</evidence>
<dbReference type="eggNOG" id="COG0604">
    <property type="taxonomic scope" value="Bacteria"/>
</dbReference>
<feature type="domain" description="Enoyl reductase (ER)" evidence="2">
    <location>
        <begin position="10"/>
        <end position="336"/>
    </location>
</feature>
<dbReference type="RefSeq" id="WP_007903879.1">
    <property type="nucleotide sequence ID" value="NZ_ADVG01000001.1"/>
</dbReference>
<dbReference type="InterPro" id="IPR020843">
    <property type="entry name" value="ER"/>
</dbReference>
<gene>
    <name evidence="3" type="ORF">Krac_9502</name>
</gene>
<reference evidence="3 4" key="1">
    <citation type="journal article" date="2011" name="Stand. Genomic Sci.">
        <title>Non-contiguous finished genome sequence and contextual data of the filamentous soil bacterium Ktedonobacter racemifer type strain (SOSP1-21).</title>
        <authorList>
            <person name="Chang Y.J."/>
            <person name="Land M."/>
            <person name="Hauser L."/>
            <person name="Chertkov O."/>
            <person name="Del Rio T.G."/>
            <person name="Nolan M."/>
            <person name="Copeland A."/>
            <person name="Tice H."/>
            <person name="Cheng J.F."/>
            <person name="Lucas S."/>
            <person name="Han C."/>
            <person name="Goodwin L."/>
            <person name="Pitluck S."/>
            <person name="Ivanova N."/>
            <person name="Ovchinikova G."/>
            <person name="Pati A."/>
            <person name="Chen A."/>
            <person name="Palaniappan K."/>
            <person name="Mavromatis K."/>
            <person name="Liolios K."/>
            <person name="Brettin T."/>
            <person name="Fiebig A."/>
            <person name="Rohde M."/>
            <person name="Abt B."/>
            <person name="Goker M."/>
            <person name="Detter J.C."/>
            <person name="Woyke T."/>
            <person name="Bristow J."/>
            <person name="Eisen J.A."/>
            <person name="Markowitz V."/>
            <person name="Hugenholtz P."/>
            <person name="Kyrpides N.C."/>
            <person name="Klenk H.P."/>
            <person name="Lapidus A."/>
        </authorList>
    </citation>
    <scope>NUCLEOTIDE SEQUENCE [LARGE SCALE GENOMIC DNA]</scope>
    <source>
        <strain evidence="4">DSM 44963</strain>
    </source>
</reference>
<dbReference type="STRING" id="485913.Krac_9502"/>
<dbReference type="Proteomes" id="UP000004508">
    <property type="component" value="Unassembled WGS sequence"/>
</dbReference>
<dbReference type="Gene3D" id="3.40.50.720">
    <property type="entry name" value="NAD(P)-binding Rossmann-like Domain"/>
    <property type="match status" value="1"/>
</dbReference>
<dbReference type="PANTHER" id="PTHR44054:SF1">
    <property type="entry name" value="SYNAPTIC VESICLE MEMBRANE PROTEIN VAT-1 HOMOLOG"/>
    <property type="match status" value="1"/>
</dbReference>
<evidence type="ECO:0000313" key="3">
    <source>
        <dbReference type="EMBL" id="EFH88108.1"/>
    </source>
</evidence>
<dbReference type="OrthoDB" id="9792162at2"/>
<dbReference type="Pfam" id="PF08240">
    <property type="entry name" value="ADH_N"/>
    <property type="match status" value="1"/>
</dbReference>
<evidence type="ECO:0000313" key="4">
    <source>
        <dbReference type="Proteomes" id="UP000004508"/>
    </source>
</evidence>
<organism evidence="3 4">
    <name type="scientific">Ktedonobacter racemifer DSM 44963</name>
    <dbReference type="NCBI Taxonomy" id="485913"/>
    <lineage>
        <taxon>Bacteria</taxon>
        <taxon>Bacillati</taxon>
        <taxon>Chloroflexota</taxon>
        <taxon>Ktedonobacteria</taxon>
        <taxon>Ktedonobacterales</taxon>
        <taxon>Ktedonobacteraceae</taxon>
        <taxon>Ktedonobacter</taxon>
    </lineage>
</organism>
<dbReference type="CDD" id="cd08275">
    <property type="entry name" value="MDR3"/>
    <property type="match status" value="1"/>
</dbReference>
<proteinExistence type="predicted"/>
<dbReference type="EMBL" id="ADVG01000001">
    <property type="protein sequence ID" value="EFH88108.1"/>
    <property type="molecule type" value="Genomic_DNA"/>
</dbReference>
<dbReference type="InterPro" id="IPR036291">
    <property type="entry name" value="NAD(P)-bd_dom_sf"/>
</dbReference>
<name>D6TC72_KTERA</name>
<dbReference type="Gene3D" id="3.90.180.10">
    <property type="entry name" value="Medium-chain alcohol dehydrogenases, catalytic domain"/>
    <property type="match status" value="1"/>
</dbReference>
<dbReference type="InterPro" id="IPR013154">
    <property type="entry name" value="ADH-like_N"/>
</dbReference>
<dbReference type="SUPFAM" id="SSF50129">
    <property type="entry name" value="GroES-like"/>
    <property type="match status" value="1"/>
</dbReference>
<dbReference type="AlphaFoldDB" id="D6TC72"/>
<dbReference type="SUPFAM" id="SSF51735">
    <property type="entry name" value="NAD(P)-binding Rossmann-fold domains"/>
    <property type="match status" value="1"/>
</dbReference>
<dbReference type="SMART" id="SM00829">
    <property type="entry name" value="PKS_ER"/>
    <property type="match status" value="1"/>
</dbReference>
<dbReference type="PANTHER" id="PTHR44054">
    <property type="entry name" value="SYNAPTIC VESICLE MEMBRANE PROTEIN VAT-1 HOMOLOG-LIKE"/>
    <property type="match status" value="1"/>
</dbReference>
<sequence length="338" mass="36471">MRQVWITKAGPPEVLQVREAPDPTPRPGEVRIRVEASGINFADLMARMGLYPDAPKIPCVVGYEVAGTVDALGEGVTEFQIGQHVLALTHFGGYADVVCVPALTAFARPPQMSAQVGAGMLVNYVTAYQLLVVMGSLHQGDRVVIQSAAGGIGLAALDICRIYGAETIGIASATKHAWLRSRGLDHAIDSRSAGVLKEIQQISRGEGVEIVLDSQGGPSWRQSYGLLAPTGRLLTFGVSSLAPGHRRSLPSLLRLVLTMPRFTPLRLMDENKGVLGVNVGHLWHKPHLVRGWAEQILAWYGEGKLAPQIDRTFPFAQAPAAHQYLHDRKAIGKVLLEP</sequence>
<dbReference type="InterPro" id="IPR052100">
    <property type="entry name" value="SV-ATPase_mito-regulator"/>
</dbReference>
<dbReference type="InParanoid" id="D6TC72"/>
<dbReference type="InterPro" id="IPR011032">
    <property type="entry name" value="GroES-like_sf"/>
</dbReference>
<dbReference type="GO" id="GO:0016491">
    <property type="term" value="F:oxidoreductase activity"/>
    <property type="evidence" value="ECO:0007669"/>
    <property type="project" value="UniProtKB-KW"/>
</dbReference>
<keyword evidence="1" id="KW-0560">Oxidoreductase</keyword>
<evidence type="ECO:0000259" key="2">
    <source>
        <dbReference type="SMART" id="SM00829"/>
    </source>
</evidence>
<dbReference type="Pfam" id="PF13602">
    <property type="entry name" value="ADH_zinc_N_2"/>
    <property type="match status" value="1"/>
</dbReference>